<feature type="compositionally biased region" description="Basic and acidic residues" evidence="1">
    <location>
        <begin position="1355"/>
        <end position="1365"/>
    </location>
</feature>
<name>A0A667I8K9_LYNCA</name>
<feature type="compositionally biased region" description="Basic and acidic residues" evidence="1">
    <location>
        <begin position="379"/>
        <end position="410"/>
    </location>
</feature>
<feature type="compositionally biased region" description="Basic and acidic residues" evidence="1">
    <location>
        <begin position="426"/>
        <end position="460"/>
    </location>
</feature>
<gene>
    <name evidence="2" type="primary">APOBR</name>
</gene>
<evidence type="ECO:0008006" key="4">
    <source>
        <dbReference type="Google" id="ProtNLM"/>
    </source>
</evidence>
<feature type="compositionally biased region" description="Pro residues" evidence="1">
    <location>
        <begin position="1472"/>
        <end position="1481"/>
    </location>
</feature>
<feature type="compositionally biased region" description="Basic and acidic residues" evidence="1">
    <location>
        <begin position="1259"/>
        <end position="1268"/>
    </location>
</feature>
<feature type="compositionally biased region" description="Acidic residues" evidence="1">
    <location>
        <begin position="619"/>
        <end position="643"/>
    </location>
</feature>
<reference evidence="2" key="2">
    <citation type="submission" date="2025-09" db="UniProtKB">
        <authorList>
            <consortium name="Ensembl"/>
        </authorList>
    </citation>
    <scope>IDENTIFICATION</scope>
</reference>
<feature type="compositionally biased region" description="Basic and acidic residues" evidence="1">
    <location>
        <begin position="245"/>
        <end position="261"/>
    </location>
</feature>
<feature type="compositionally biased region" description="Basic and acidic residues" evidence="1">
    <location>
        <begin position="163"/>
        <end position="173"/>
    </location>
</feature>
<feature type="compositionally biased region" description="Basic and acidic residues" evidence="1">
    <location>
        <begin position="527"/>
        <end position="551"/>
    </location>
</feature>
<feature type="region of interest" description="Disordered" evidence="1">
    <location>
        <begin position="317"/>
        <end position="891"/>
    </location>
</feature>
<accession>A0A667I8K9</accession>
<feature type="compositionally biased region" description="Basic and acidic residues" evidence="1">
    <location>
        <begin position="469"/>
        <end position="490"/>
    </location>
</feature>
<dbReference type="GO" id="GO:0006869">
    <property type="term" value="P:lipid transport"/>
    <property type="evidence" value="ECO:0007669"/>
    <property type="project" value="InterPro"/>
</dbReference>
<reference evidence="2" key="1">
    <citation type="submission" date="2025-08" db="UniProtKB">
        <authorList>
            <consortium name="Ensembl"/>
        </authorList>
    </citation>
    <scope>IDENTIFICATION</scope>
</reference>
<dbReference type="GO" id="GO:0016020">
    <property type="term" value="C:membrane"/>
    <property type="evidence" value="ECO:0007669"/>
    <property type="project" value="TreeGrafter"/>
</dbReference>
<protein>
    <recommendedName>
        <fullName evidence="4">Apolipoprotein B receptor</fullName>
    </recommendedName>
</protein>
<feature type="compositionally biased region" description="Acidic residues" evidence="1">
    <location>
        <begin position="993"/>
        <end position="1003"/>
    </location>
</feature>
<dbReference type="GO" id="GO:0006641">
    <property type="term" value="P:triglyceride metabolic process"/>
    <property type="evidence" value="ECO:0007669"/>
    <property type="project" value="TreeGrafter"/>
</dbReference>
<feature type="compositionally biased region" description="Basic and acidic residues" evidence="1">
    <location>
        <begin position="690"/>
        <end position="703"/>
    </location>
</feature>
<feature type="region of interest" description="Disordered" evidence="1">
    <location>
        <begin position="131"/>
        <end position="300"/>
    </location>
</feature>
<feature type="compositionally biased region" description="Basic and acidic residues" evidence="1">
    <location>
        <begin position="138"/>
        <end position="147"/>
    </location>
</feature>
<dbReference type="Ensembl" id="ENSLCNT00005032946.1">
    <property type="protein sequence ID" value="ENSLCNP00005029515.1"/>
    <property type="gene ID" value="ENSLCNG00005019215.1"/>
</dbReference>
<evidence type="ECO:0000256" key="1">
    <source>
        <dbReference type="SAM" id="MobiDB-lite"/>
    </source>
</evidence>
<feature type="compositionally biased region" description="Basic and acidic residues" evidence="1">
    <location>
        <begin position="357"/>
        <end position="371"/>
    </location>
</feature>
<feature type="compositionally biased region" description="Basic and acidic residues" evidence="1">
    <location>
        <begin position="1321"/>
        <end position="1347"/>
    </location>
</feature>
<feature type="compositionally biased region" description="Low complexity" evidence="1">
    <location>
        <begin position="1116"/>
        <end position="1129"/>
    </location>
</feature>
<feature type="compositionally biased region" description="Low complexity" evidence="1">
    <location>
        <begin position="1410"/>
        <end position="1427"/>
    </location>
</feature>
<proteinExistence type="predicted"/>
<feature type="compositionally biased region" description="Acidic residues" evidence="1">
    <location>
        <begin position="578"/>
        <end position="594"/>
    </location>
</feature>
<feature type="region of interest" description="Disordered" evidence="1">
    <location>
        <begin position="918"/>
        <end position="1268"/>
    </location>
</feature>
<dbReference type="InterPro" id="IPR026158">
    <property type="entry name" value="ApolipoprotB_rcpt"/>
</dbReference>
<evidence type="ECO:0000313" key="3">
    <source>
        <dbReference type="Proteomes" id="UP000472241"/>
    </source>
</evidence>
<feature type="compositionally biased region" description="Basic and acidic residues" evidence="1">
    <location>
        <begin position="1038"/>
        <end position="1055"/>
    </location>
</feature>
<feature type="compositionally biased region" description="Basic and acidic residues" evidence="1">
    <location>
        <begin position="318"/>
        <end position="327"/>
    </location>
</feature>
<feature type="compositionally biased region" description="Basic and acidic residues" evidence="1">
    <location>
        <begin position="719"/>
        <end position="733"/>
    </location>
</feature>
<sequence>MASLPLPFSSSYAPESPQVMHTHFPARTGSCCGHRRGWAGPGEGMRQADLGEEEVSWAPGKTGLSRWVGTVICRLSGHTETDRMDFLRLHLPGLHQALRGALDSLSTFVSYLMGDEVPIVERREARAAEELGEVAAGRPEETEEKGAQEALEGLGGSQSKEGGGLREPREAGRYQEGGSATKQTWDWEEGSSHRSQANRQLTGAWEAARAARCQEPSAHLEAEKTFEAGSKAGRGNGSQTQESRGPNEQEVNREETRRTWEQEEEAEEIREGKPGVAGKAESEWTWQREPEGKVAGDSRESLEQVFKEAVAEEIQAPRAKEAGKEGEVMVVLRGSQSTRVEKTRESGTESEAGTTSGREEEARTASGKEEAETTSGGEEEARTTSGREEEAGTTSGREKEAGTTSGREEEAGTTSGGEEEAGTTSGREEEAGTTSGREKEARTTSGREEEAGTTSGREEEAGTTSGGEEEARTTSGREEEARTTSGREEEAGTTSDREEEEAETTSGREEEAGTTSGGEEEAGTASGREEEAGTTSGREKEAGTTSGREEEAGTTSGGEEEAGTASGREEEAGTTSGGEEEAGTTSDREEEEAETTSGREEEGGTTSGRKEEAGTTSGGEEEAGTTSDREEEAGTTSGGEEEAGTASGREEEAGTTSGGEEEARTTSDREEEEAETTSGREEEAGTTSGGKEEAGTASGREEEAGTTSGGEEEAGTASGREEEAGTTSGREEEAGTTSGGEEEAGTASGREEEAGTTSGREEEAGITLGRAEAGTTSVGKEGNLSGAREPEYGGVVSGERISEGTGRTWAIEEATREDQEEEVDEKRKAEMSVSPKQSQALGTEGVEETVKDQLAGRESAGGQGSEEEGEGFEVQADRDGEEAEGRQASVNRTVALGLEEVVQAEKAKEEGESCWIAEAELPKNKVANEAEGDAGLEATPEASLEKECRGEKSKGEARTGGEGLALEGSGLEHKVTEGQDPELMAAPQTPTEQPEEGLGEEEEPRGIPALNKEETERSLEEYPRNLGYGKPGASGTEAQRRDLEGGDSHKEKADAEEGEEEAVGSQASEEAEEAEGGQESALPDVLEAGGEWKKAEEAGCGAEEGEARGAQSQEPGGRFSAGAGAGRALGESDARDTEDEEAEATVPCRADTTSSGVWGLEEAALSLQDSEDTGVGSLAAEIAGDKADGRAAVPGGGPKREAGEAWETEGRQEAGGGEELVEAAWEKTRGGPEFGPEGSADMEVNSRGGPEEAFEAGDGEPRGECAEVKESAVAEGSCGMDSFTWGSQVARAEGATATTVEAEGLPGGQTPPWEQEAAGWRLKERGRGGEGQRGDLHPEEEAQRPLDVEGVEVTEDQRAAAKEIVPEGPEDIQGQEDRSTYQEPGPRGETAASTGGDAHGSWSEALLPGSRLDVSVSRSRVLLSRSSSQRRSRPSFRRTPAPERQEEPPSPPPEEEPSAPEQRLLRPEEPPEASPPRPEGTPLPARRRPLGHGFGLAHPGMMQELQARLGRPKPQ</sequence>
<feature type="compositionally biased region" description="Basic and acidic residues" evidence="1">
    <location>
        <begin position="597"/>
        <end position="613"/>
    </location>
</feature>
<dbReference type="GO" id="GO:0030229">
    <property type="term" value="F:very-low-density lipoprotein particle receptor activity"/>
    <property type="evidence" value="ECO:0007669"/>
    <property type="project" value="TreeGrafter"/>
</dbReference>
<feature type="compositionally biased region" description="Basic and acidic residues" evidence="1">
    <location>
        <begin position="1198"/>
        <end position="1212"/>
    </location>
</feature>
<keyword evidence="3" id="KW-1185">Reference proteome</keyword>
<feature type="region of interest" description="Disordered" evidence="1">
    <location>
        <begin position="1294"/>
        <end position="1515"/>
    </location>
</feature>
<organism evidence="2 3">
    <name type="scientific">Lynx canadensis</name>
    <name type="common">Canada lynx</name>
    <name type="synonym">Felis canadensis</name>
    <dbReference type="NCBI Taxonomy" id="61383"/>
    <lineage>
        <taxon>Eukaryota</taxon>
        <taxon>Metazoa</taxon>
        <taxon>Chordata</taxon>
        <taxon>Craniata</taxon>
        <taxon>Vertebrata</taxon>
        <taxon>Euteleostomi</taxon>
        <taxon>Mammalia</taxon>
        <taxon>Eutheria</taxon>
        <taxon>Laurasiatheria</taxon>
        <taxon>Carnivora</taxon>
        <taxon>Feliformia</taxon>
        <taxon>Felidae</taxon>
        <taxon>Felinae</taxon>
        <taxon>Lynx</taxon>
    </lineage>
</organism>
<dbReference type="PANTHER" id="PTHR15964:SF0">
    <property type="entry name" value="APOLIPOPROTEIN B RECEPTOR"/>
    <property type="match status" value="1"/>
</dbReference>
<dbReference type="Proteomes" id="UP000472241">
    <property type="component" value="Unplaced"/>
</dbReference>
<feature type="compositionally biased region" description="Basic and acidic residues" evidence="1">
    <location>
        <begin position="749"/>
        <end position="763"/>
    </location>
</feature>
<dbReference type="PANTHER" id="PTHR15964">
    <property type="entry name" value="APOLIPOPROTEIN B48 RECEPTOR"/>
    <property type="match status" value="1"/>
</dbReference>
<evidence type="ECO:0000313" key="2">
    <source>
        <dbReference type="Ensembl" id="ENSLCNP00005029515.1"/>
    </source>
</evidence>
<feature type="compositionally biased region" description="Low complexity" evidence="1">
    <location>
        <begin position="1294"/>
        <end position="1304"/>
    </location>
</feature>
<feature type="compositionally biased region" description="Basic and acidic residues" evidence="1">
    <location>
        <begin position="943"/>
        <end position="959"/>
    </location>
</feature>
<feature type="compositionally biased region" description="Basic and acidic residues" evidence="1">
    <location>
        <begin position="280"/>
        <end position="300"/>
    </location>
</feature>
<feature type="compositionally biased region" description="Basic and acidic residues" evidence="1">
    <location>
        <begin position="1011"/>
        <end position="1023"/>
    </location>
</feature>